<sequence>MPCVVNGIISLIPLSDLLLLVYRSAVSFCVLILYPVTLPNSLMSSNSFLVASLGFSRYSTSSANNDSFTSSFPIWIPFISFTSPIAMARTSKTMLKSSGKSEHPYLVPDLSGNSFTFSPLRMMLALGLPYMAFIVMR</sequence>
<dbReference type="Proteomes" id="UP000694571">
    <property type="component" value="Unplaced"/>
</dbReference>
<dbReference type="Ensembl" id="ENSSSCT00050051993.1">
    <property type="protein sequence ID" value="ENSSSCP00050021846.1"/>
    <property type="gene ID" value="ENSSSCG00050038541.1"/>
</dbReference>
<feature type="transmembrane region" description="Helical" evidence="1">
    <location>
        <begin position="115"/>
        <end position="136"/>
    </location>
</feature>
<dbReference type="Proteomes" id="UP000694728">
    <property type="component" value="Unplaced"/>
</dbReference>
<dbReference type="Ensembl" id="ENSSSCT00045042419.1">
    <property type="protein sequence ID" value="ENSSSCP00045029455.1"/>
    <property type="gene ID" value="ENSSSCG00045024906.1"/>
</dbReference>
<evidence type="ECO:0000313" key="2">
    <source>
        <dbReference type="Ensembl" id="ENSSSCP00050021846.1"/>
    </source>
</evidence>
<keyword evidence="1" id="KW-0812">Transmembrane</keyword>
<dbReference type="AlphaFoldDB" id="A0A8D1TEH6"/>
<proteinExistence type="predicted"/>
<keyword evidence="1" id="KW-0472">Membrane</keyword>
<protein>
    <submittedName>
        <fullName evidence="2">Uncharacterized protein</fullName>
    </submittedName>
</protein>
<evidence type="ECO:0000313" key="3">
    <source>
        <dbReference type="Proteomes" id="UP000694571"/>
    </source>
</evidence>
<feature type="transmembrane region" description="Helical" evidence="1">
    <location>
        <begin position="17"/>
        <end position="36"/>
    </location>
</feature>
<accession>A0A8D1TEH6</accession>
<keyword evidence="1" id="KW-1133">Transmembrane helix</keyword>
<name>A0A8D1TEH6_PIG</name>
<evidence type="ECO:0000256" key="1">
    <source>
        <dbReference type="SAM" id="Phobius"/>
    </source>
</evidence>
<organism evidence="2 3">
    <name type="scientific">Sus scrofa</name>
    <name type="common">Pig</name>
    <dbReference type="NCBI Taxonomy" id="9823"/>
    <lineage>
        <taxon>Eukaryota</taxon>
        <taxon>Metazoa</taxon>
        <taxon>Chordata</taxon>
        <taxon>Craniata</taxon>
        <taxon>Vertebrata</taxon>
        <taxon>Euteleostomi</taxon>
        <taxon>Mammalia</taxon>
        <taxon>Eutheria</taxon>
        <taxon>Laurasiatheria</taxon>
        <taxon>Artiodactyla</taxon>
        <taxon>Suina</taxon>
        <taxon>Suidae</taxon>
        <taxon>Sus</taxon>
    </lineage>
</organism>
<reference evidence="2" key="1">
    <citation type="submission" date="2025-05" db="UniProtKB">
        <authorList>
            <consortium name="Ensembl"/>
        </authorList>
    </citation>
    <scope>IDENTIFICATION</scope>
</reference>